<gene>
    <name evidence="2" type="ORF">DFJ69_6227</name>
</gene>
<comment type="caution">
    <text evidence="2">The sequence shown here is derived from an EMBL/GenBank/DDBJ whole genome shotgun (WGS) entry which is preliminary data.</text>
</comment>
<evidence type="ECO:0000313" key="2">
    <source>
        <dbReference type="EMBL" id="REF00670.1"/>
    </source>
</evidence>
<organism evidence="2 3">
    <name type="scientific">Thermomonospora umbrina</name>
    <dbReference type="NCBI Taxonomy" id="111806"/>
    <lineage>
        <taxon>Bacteria</taxon>
        <taxon>Bacillati</taxon>
        <taxon>Actinomycetota</taxon>
        <taxon>Actinomycetes</taxon>
        <taxon>Streptosporangiales</taxon>
        <taxon>Thermomonosporaceae</taxon>
        <taxon>Thermomonospora</taxon>
    </lineage>
</organism>
<dbReference type="Proteomes" id="UP000256661">
    <property type="component" value="Unassembled WGS sequence"/>
</dbReference>
<name>A0A3D9SXI9_9ACTN</name>
<sequence>MTIRRLLGSRLREIREGAWFTLEAAASALGVPSKRLEGVEAGRLLPTLTQIIGLCDLFGYDDVCDRALLLTLGRQARRPNWWDDYADVLDVCEAGYLEAEQVATEIRSYHLLAVPPLLQTADYADALLAVRHGDGGHLRRAELLERRQRILRGDRLPAVWALVDEMALRRAVGGPDVMRRQLQHLADLCALPHVTLQICLMTDVEHCPPGGPIILLRMPGRLTDVVYLEYAVGGHWPKDVPAHRRLLDRAAVAAPPPDHTPDLLLRIAKEL</sequence>
<reference evidence="2 3" key="1">
    <citation type="submission" date="2018-08" db="EMBL/GenBank/DDBJ databases">
        <title>Sequencing the genomes of 1000 actinobacteria strains.</title>
        <authorList>
            <person name="Klenk H.-P."/>
        </authorList>
    </citation>
    <scope>NUCLEOTIDE SEQUENCE [LARGE SCALE GENOMIC DNA]</scope>
    <source>
        <strain evidence="2 3">DSM 43927</strain>
    </source>
</reference>
<dbReference type="Gene3D" id="1.10.260.40">
    <property type="entry name" value="lambda repressor-like DNA-binding domains"/>
    <property type="match status" value="1"/>
</dbReference>
<dbReference type="Pfam" id="PF13560">
    <property type="entry name" value="HTH_31"/>
    <property type="match status" value="1"/>
</dbReference>
<keyword evidence="3" id="KW-1185">Reference proteome</keyword>
<evidence type="ECO:0000259" key="1">
    <source>
        <dbReference type="Pfam" id="PF19054"/>
    </source>
</evidence>
<dbReference type="AlphaFoldDB" id="A0A3D9SXI9"/>
<protein>
    <submittedName>
        <fullName evidence="2">Helix-turn-helix protein</fullName>
    </submittedName>
</protein>
<dbReference type="RefSeq" id="WP_211328860.1">
    <property type="nucleotide sequence ID" value="NZ_QTTT01000001.1"/>
</dbReference>
<evidence type="ECO:0000313" key="3">
    <source>
        <dbReference type="Proteomes" id="UP000256661"/>
    </source>
</evidence>
<dbReference type="Pfam" id="PF19054">
    <property type="entry name" value="DUF5753"/>
    <property type="match status" value="1"/>
</dbReference>
<proteinExistence type="predicted"/>
<dbReference type="EMBL" id="QTTT01000001">
    <property type="protein sequence ID" value="REF00670.1"/>
    <property type="molecule type" value="Genomic_DNA"/>
</dbReference>
<feature type="domain" description="DUF5753" evidence="1">
    <location>
        <begin position="96"/>
        <end position="264"/>
    </location>
</feature>
<dbReference type="SUPFAM" id="SSF47413">
    <property type="entry name" value="lambda repressor-like DNA-binding domains"/>
    <property type="match status" value="1"/>
</dbReference>
<dbReference type="GO" id="GO:0003677">
    <property type="term" value="F:DNA binding"/>
    <property type="evidence" value="ECO:0007669"/>
    <property type="project" value="InterPro"/>
</dbReference>
<dbReference type="InterPro" id="IPR043917">
    <property type="entry name" value="DUF5753"/>
</dbReference>
<accession>A0A3D9SXI9</accession>
<dbReference type="InterPro" id="IPR001387">
    <property type="entry name" value="Cro/C1-type_HTH"/>
</dbReference>
<dbReference type="CDD" id="cd00093">
    <property type="entry name" value="HTH_XRE"/>
    <property type="match status" value="1"/>
</dbReference>
<dbReference type="InterPro" id="IPR010982">
    <property type="entry name" value="Lambda_DNA-bd_dom_sf"/>
</dbReference>